<keyword evidence="4" id="KW-1185">Reference proteome</keyword>
<evidence type="ECO:0000256" key="2">
    <source>
        <dbReference type="SAM" id="SignalP"/>
    </source>
</evidence>
<gene>
    <name evidence="3" type="ORF">TREES_T100000304</name>
</gene>
<reference evidence="4" key="1">
    <citation type="submission" date="2012-07" db="EMBL/GenBank/DDBJ databases">
        <title>Genome of the Chinese tree shrew, a rising model animal genetically related to primates.</title>
        <authorList>
            <person name="Zhang G."/>
            <person name="Fan Y."/>
            <person name="Yao Y."/>
            <person name="Huang Z."/>
        </authorList>
    </citation>
    <scope>NUCLEOTIDE SEQUENCE [LARGE SCALE GENOMIC DNA]</scope>
</reference>
<dbReference type="EMBL" id="KB320509">
    <property type="protein sequence ID" value="ELW70050.1"/>
    <property type="molecule type" value="Genomic_DNA"/>
</dbReference>
<proteinExistence type="predicted"/>
<accession>L9L4F8</accession>
<sequence length="252" mass="28248">MDPSPLYLLLSHAHSFLWICIVMSEARAPGMQPLSQLTAWPYWGKQGRSWFHVQSMLQKGGERDMRPAGTREQAQLCTLNSVLRPSSPCAILLSGPLRCRRHSPRPQRSSGWWWGGEVGVPRFSTSPRSKPNAAFRVAARRGTRNTSPGKTARTDRNLLRIGRRGGRKDARTWANTRTPLSRRDGRLQDGQGWKQAAALLGTRDSADLPEQGTDPRKGRSLLARPQRGKLYLEEPPVDSRKRLPLRAISVCS</sequence>
<evidence type="ECO:0000313" key="4">
    <source>
        <dbReference type="Proteomes" id="UP000011518"/>
    </source>
</evidence>
<name>L9L4F8_TUPCH</name>
<feature type="region of interest" description="Disordered" evidence="1">
    <location>
        <begin position="163"/>
        <end position="238"/>
    </location>
</feature>
<dbReference type="Proteomes" id="UP000011518">
    <property type="component" value="Unassembled WGS sequence"/>
</dbReference>
<feature type="signal peptide" evidence="2">
    <location>
        <begin position="1"/>
        <end position="28"/>
    </location>
</feature>
<protein>
    <submittedName>
        <fullName evidence="3">Uncharacterized protein</fullName>
    </submittedName>
</protein>
<organism evidence="3 4">
    <name type="scientific">Tupaia chinensis</name>
    <name type="common">Chinese tree shrew</name>
    <name type="synonym">Tupaia belangeri chinensis</name>
    <dbReference type="NCBI Taxonomy" id="246437"/>
    <lineage>
        <taxon>Eukaryota</taxon>
        <taxon>Metazoa</taxon>
        <taxon>Chordata</taxon>
        <taxon>Craniata</taxon>
        <taxon>Vertebrata</taxon>
        <taxon>Euteleostomi</taxon>
        <taxon>Mammalia</taxon>
        <taxon>Eutheria</taxon>
        <taxon>Euarchontoglires</taxon>
        <taxon>Scandentia</taxon>
        <taxon>Tupaiidae</taxon>
        <taxon>Tupaia</taxon>
    </lineage>
</organism>
<dbReference type="InParanoid" id="L9L4F8"/>
<feature type="chain" id="PRO_5004000018" evidence="2">
    <location>
        <begin position="29"/>
        <end position="252"/>
    </location>
</feature>
<keyword evidence="2" id="KW-0732">Signal</keyword>
<evidence type="ECO:0000313" key="3">
    <source>
        <dbReference type="EMBL" id="ELW70050.1"/>
    </source>
</evidence>
<reference evidence="4" key="2">
    <citation type="journal article" date="2013" name="Nat. Commun.">
        <title>Genome of the Chinese tree shrew.</title>
        <authorList>
            <person name="Fan Y."/>
            <person name="Huang Z.Y."/>
            <person name="Cao C.C."/>
            <person name="Chen C.S."/>
            <person name="Chen Y.X."/>
            <person name="Fan D.D."/>
            <person name="He J."/>
            <person name="Hou H.L."/>
            <person name="Hu L."/>
            <person name="Hu X.T."/>
            <person name="Jiang X.T."/>
            <person name="Lai R."/>
            <person name="Lang Y.S."/>
            <person name="Liang B."/>
            <person name="Liao S.G."/>
            <person name="Mu D."/>
            <person name="Ma Y.Y."/>
            <person name="Niu Y.Y."/>
            <person name="Sun X.Q."/>
            <person name="Xia J.Q."/>
            <person name="Xiao J."/>
            <person name="Xiong Z.Q."/>
            <person name="Xu L."/>
            <person name="Yang L."/>
            <person name="Zhang Y."/>
            <person name="Zhao W."/>
            <person name="Zhao X.D."/>
            <person name="Zheng Y.T."/>
            <person name="Zhou J.M."/>
            <person name="Zhu Y.B."/>
            <person name="Zhang G.J."/>
            <person name="Wang J."/>
            <person name="Yao Y.G."/>
        </authorList>
    </citation>
    <scope>NUCLEOTIDE SEQUENCE [LARGE SCALE GENOMIC DNA]</scope>
</reference>
<dbReference type="AlphaFoldDB" id="L9L4F8"/>
<evidence type="ECO:0000256" key="1">
    <source>
        <dbReference type="SAM" id="MobiDB-lite"/>
    </source>
</evidence>